<gene>
    <name evidence="1" type="ORF">ACFO5R_00945</name>
</gene>
<reference evidence="1 2" key="1">
    <citation type="journal article" date="2019" name="Int. J. Syst. Evol. Microbiol.">
        <title>The Global Catalogue of Microorganisms (GCM) 10K type strain sequencing project: providing services to taxonomists for standard genome sequencing and annotation.</title>
        <authorList>
            <consortium name="The Broad Institute Genomics Platform"/>
            <consortium name="The Broad Institute Genome Sequencing Center for Infectious Disease"/>
            <person name="Wu L."/>
            <person name="Ma J."/>
        </authorList>
    </citation>
    <scope>NUCLEOTIDE SEQUENCE [LARGE SCALE GENOMIC DNA]</scope>
    <source>
        <strain evidence="1 2">WLHS5</strain>
    </source>
</reference>
<accession>A0ABD5PJA8</accession>
<keyword evidence="2" id="KW-1185">Reference proteome</keyword>
<dbReference type="AlphaFoldDB" id="A0ABD5PJA8"/>
<protein>
    <submittedName>
        <fullName evidence="1">Uncharacterized protein</fullName>
    </submittedName>
</protein>
<proteinExistence type="predicted"/>
<organism evidence="1 2">
    <name type="scientific">Halosolutus amylolyticus</name>
    <dbReference type="NCBI Taxonomy" id="2932267"/>
    <lineage>
        <taxon>Archaea</taxon>
        <taxon>Methanobacteriati</taxon>
        <taxon>Methanobacteriota</taxon>
        <taxon>Stenosarchaea group</taxon>
        <taxon>Halobacteria</taxon>
        <taxon>Halobacteriales</taxon>
        <taxon>Natrialbaceae</taxon>
        <taxon>Halosolutus</taxon>
    </lineage>
</organism>
<comment type="caution">
    <text evidence="1">The sequence shown here is derived from an EMBL/GenBank/DDBJ whole genome shotgun (WGS) entry which is preliminary data.</text>
</comment>
<evidence type="ECO:0000313" key="2">
    <source>
        <dbReference type="Proteomes" id="UP001595898"/>
    </source>
</evidence>
<name>A0ABD5PJA8_9EURY</name>
<evidence type="ECO:0000313" key="1">
    <source>
        <dbReference type="EMBL" id="MFC4540489.1"/>
    </source>
</evidence>
<dbReference type="EMBL" id="JBHSFA010000001">
    <property type="protein sequence ID" value="MFC4540489.1"/>
    <property type="molecule type" value="Genomic_DNA"/>
</dbReference>
<dbReference type="Proteomes" id="UP001595898">
    <property type="component" value="Unassembled WGS sequence"/>
</dbReference>
<sequence length="173" mass="19502">MEFGTLPGDSSPAFEHQFIGLLQCQARLLTAAYVGVYFLARRPISGLNDVTGTIRCDVQHFMGFIVEAVVTLHRGWRNRLSSDLALIIEAREKYARGEIDKTEFERRVAFHVDDRNAQIRADVESVPGIGSERSPMSTSCWTSCGTAIERAWSRYRAWVKSGRRPYSSGLESR</sequence>